<evidence type="ECO:0000313" key="8">
    <source>
        <dbReference type="Proteomes" id="UP001217089"/>
    </source>
</evidence>
<organism evidence="7 8">
    <name type="scientific">Tegillarca granosa</name>
    <name type="common">Malaysian cockle</name>
    <name type="synonym">Anadara granosa</name>
    <dbReference type="NCBI Taxonomy" id="220873"/>
    <lineage>
        <taxon>Eukaryota</taxon>
        <taxon>Metazoa</taxon>
        <taxon>Spiralia</taxon>
        <taxon>Lophotrochozoa</taxon>
        <taxon>Mollusca</taxon>
        <taxon>Bivalvia</taxon>
        <taxon>Autobranchia</taxon>
        <taxon>Pteriomorphia</taxon>
        <taxon>Arcoida</taxon>
        <taxon>Arcoidea</taxon>
        <taxon>Arcidae</taxon>
        <taxon>Tegillarca</taxon>
    </lineage>
</organism>
<evidence type="ECO:0000256" key="5">
    <source>
        <dbReference type="SAM" id="MobiDB-lite"/>
    </source>
</evidence>
<evidence type="ECO:0000259" key="6">
    <source>
        <dbReference type="Pfam" id="PF00728"/>
    </source>
</evidence>
<dbReference type="InterPro" id="IPR025705">
    <property type="entry name" value="Beta_hexosaminidase_sua/sub"/>
</dbReference>
<sequence>MAFYKMNKLKLCMSGNEGWRIEIPDYPELTQIGSRRCHDEDEKTCLFSQYGSDPNGQPQFFTATDYQEIVKYAGDKFIEIIPCINMAGQARAAIVAMEARRIARNLVNATLQDPNLADYAAPDHLSPNHLFHYHDANLARFDPRFVPCRYKNTGINPCLQFTYDFFETVVQRLKRYHQQAGYDLKTFDIGGDDTTYGAWYASSPACQAKIIRENSTDEIDKEMHLKVSYTTEIARLANKHDIDISGIDDYFTAFPSRIDSRTGPSVPFNTTRGKKLPTCNT</sequence>
<dbReference type="EMBL" id="JARBDR010000328">
    <property type="protein sequence ID" value="KAJ8315999.1"/>
    <property type="molecule type" value="Genomic_DNA"/>
</dbReference>
<dbReference type="PANTHER" id="PTHR22600:SF57">
    <property type="entry name" value="BETA-N-ACETYLHEXOSAMINIDASE"/>
    <property type="match status" value="1"/>
</dbReference>
<evidence type="ECO:0000313" key="7">
    <source>
        <dbReference type="EMBL" id="KAJ8315999.1"/>
    </source>
</evidence>
<dbReference type="Pfam" id="PF00728">
    <property type="entry name" value="Glyco_hydro_20"/>
    <property type="match status" value="1"/>
</dbReference>
<gene>
    <name evidence="7" type="ORF">KUTeg_006013</name>
</gene>
<evidence type="ECO:0000256" key="2">
    <source>
        <dbReference type="ARBA" id="ARBA00006285"/>
    </source>
</evidence>
<reference evidence="7 8" key="1">
    <citation type="submission" date="2022-12" db="EMBL/GenBank/DDBJ databases">
        <title>Chromosome-level genome of Tegillarca granosa.</title>
        <authorList>
            <person name="Kim J."/>
        </authorList>
    </citation>
    <scope>NUCLEOTIDE SEQUENCE [LARGE SCALE GENOMIC DNA]</scope>
    <source>
        <strain evidence="7">Teg-2019</strain>
        <tissue evidence="7">Adductor muscle</tissue>
    </source>
</reference>
<dbReference type="InterPro" id="IPR015883">
    <property type="entry name" value="Glyco_hydro_20_cat"/>
</dbReference>
<comment type="similarity">
    <text evidence="2">Belongs to the glycosyl hydrolase 20 family.</text>
</comment>
<evidence type="ECO:0000256" key="1">
    <source>
        <dbReference type="ARBA" id="ARBA00001231"/>
    </source>
</evidence>
<name>A0ABQ9FFA4_TEGGR</name>
<protein>
    <recommendedName>
        <fullName evidence="3">beta-N-acetylhexosaminidase</fullName>
        <ecNumber evidence="3">3.2.1.52</ecNumber>
    </recommendedName>
</protein>
<feature type="domain" description="Glycoside hydrolase family 20 catalytic" evidence="6">
    <location>
        <begin position="1"/>
        <end position="247"/>
    </location>
</feature>
<feature type="region of interest" description="Disordered" evidence="5">
    <location>
        <begin position="262"/>
        <end position="281"/>
    </location>
</feature>
<dbReference type="InterPro" id="IPR017853">
    <property type="entry name" value="GH"/>
</dbReference>
<evidence type="ECO:0000256" key="4">
    <source>
        <dbReference type="ARBA" id="ARBA00022801"/>
    </source>
</evidence>
<dbReference type="Proteomes" id="UP001217089">
    <property type="component" value="Unassembled WGS sequence"/>
</dbReference>
<keyword evidence="8" id="KW-1185">Reference proteome</keyword>
<dbReference type="Gene3D" id="3.20.20.80">
    <property type="entry name" value="Glycosidases"/>
    <property type="match status" value="1"/>
</dbReference>
<dbReference type="PANTHER" id="PTHR22600">
    <property type="entry name" value="BETA-HEXOSAMINIDASE"/>
    <property type="match status" value="1"/>
</dbReference>
<evidence type="ECO:0000256" key="3">
    <source>
        <dbReference type="ARBA" id="ARBA00012663"/>
    </source>
</evidence>
<comment type="caution">
    <text evidence="7">The sequence shown here is derived from an EMBL/GenBank/DDBJ whole genome shotgun (WGS) entry which is preliminary data.</text>
</comment>
<comment type="catalytic activity">
    <reaction evidence="1">
        <text>Hydrolysis of terminal non-reducing N-acetyl-D-hexosamine residues in N-acetyl-beta-D-hexosaminides.</text>
        <dbReference type="EC" id="3.2.1.52"/>
    </reaction>
</comment>
<keyword evidence="4" id="KW-0378">Hydrolase</keyword>
<dbReference type="EC" id="3.2.1.52" evidence="3"/>
<proteinExistence type="inferred from homology"/>
<dbReference type="SUPFAM" id="SSF51445">
    <property type="entry name" value="(Trans)glycosidases"/>
    <property type="match status" value="1"/>
</dbReference>
<accession>A0ABQ9FFA4</accession>